<dbReference type="EMBL" id="MDYO01000032">
    <property type="protein sequence ID" value="OQD93436.1"/>
    <property type="molecule type" value="Genomic_DNA"/>
</dbReference>
<keyword evidence="3 11" id="KW-0813">Transport</keyword>
<evidence type="ECO:0000256" key="4">
    <source>
        <dbReference type="ARBA" id="ARBA00022692"/>
    </source>
</evidence>
<comment type="caution">
    <text evidence="12">The sequence shown here is derived from an EMBL/GenBank/DDBJ whole genome shotgun (WGS) entry which is preliminary data.</text>
</comment>
<dbReference type="Pfam" id="PF00153">
    <property type="entry name" value="Mito_carr"/>
    <property type="match status" value="2"/>
</dbReference>
<name>A0A1V6QWQ9_9EURO</name>
<feature type="repeat" description="Solcar" evidence="10">
    <location>
        <begin position="26"/>
        <end position="118"/>
    </location>
</feature>
<dbReference type="InterPro" id="IPR018108">
    <property type="entry name" value="MCP_transmembrane"/>
</dbReference>
<evidence type="ECO:0000256" key="7">
    <source>
        <dbReference type="ARBA" id="ARBA00022989"/>
    </source>
</evidence>
<evidence type="ECO:0000256" key="5">
    <source>
        <dbReference type="ARBA" id="ARBA00022737"/>
    </source>
</evidence>
<dbReference type="GO" id="GO:0005469">
    <property type="term" value="F:succinate:fumarate antiporter activity"/>
    <property type="evidence" value="ECO:0007669"/>
    <property type="project" value="TreeGrafter"/>
</dbReference>
<dbReference type="Proteomes" id="UP000191612">
    <property type="component" value="Unassembled WGS sequence"/>
</dbReference>
<evidence type="ECO:0000256" key="11">
    <source>
        <dbReference type="RuleBase" id="RU000488"/>
    </source>
</evidence>
<dbReference type="InterPro" id="IPR049563">
    <property type="entry name" value="TXTP-like"/>
</dbReference>
<dbReference type="PROSITE" id="PS50920">
    <property type="entry name" value="SOLCAR"/>
    <property type="match status" value="2"/>
</dbReference>
<evidence type="ECO:0000256" key="8">
    <source>
        <dbReference type="ARBA" id="ARBA00023128"/>
    </source>
</evidence>
<keyword evidence="6" id="KW-0999">Mitochondrion inner membrane</keyword>
<accession>A0A1V6QWQ9</accession>
<feature type="repeat" description="Solcar" evidence="10">
    <location>
        <begin position="131"/>
        <end position="220"/>
    </location>
</feature>
<evidence type="ECO:0000256" key="2">
    <source>
        <dbReference type="ARBA" id="ARBA00006375"/>
    </source>
</evidence>
<evidence type="ECO:0008006" key="14">
    <source>
        <dbReference type="Google" id="ProtNLM"/>
    </source>
</evidence>
<dbReference type="PANTHER" id="PTHR45788:SF2">
    <property type="entry name" value="SUCCINATE_FUMARATE MITOCHONDRIAL TRANSPORTER"/>
    <property type="match status" value="1"/>
</dbReference>
<keyword evidence="8" id="KW-0496">Mitochondrion</keyword>
<dbReference type="GO" id="GO:0031966">
    <property type="term" value="C:mitochondrial membrane"/>
    <property type="evidence" value="ECO:0007669"/>
    <property type="project" value="UniProtKB-SubCell"/>
</dbReference>
<keyword evidence="4 10" id="KW-0812">Transmembrane</keyword>
<keyword evidence="7" id="KW-1133">Transmembrane helix</keyword>
<comment type="subcellular location">
    <subcellularLocation>
        <location evidence="1">Mitochondrion membrane</location>
        <topology evidence="1">Multi-pass membrane protein</topology>
    </subcellularLocation>
</comment>
<dbReference type="STRING" id="60172.A0A1V6QWQ9"/>
<dbReference type="AlphaFoldDB" id="A0A1V6QWQ9"/>
<gene>
    <name evidence="12" type="ORF">PENSOL_c032G10210</name>
</gene>
<keyword evidence="13" id="KW-1185">Reference proteome</keyword>
<dbReference type="Gene3D" id="1.50.40.10">
    <property type="entry name" value="Mitochondrial carrier domain"/>
    <property type="match status" value="1"/>
</dbReference>
<dbReference type="InterPro" id="IPR023395">
    <property type="entry name" value="MCP_dom_sf"/>
</dbReference>
<evidence type="ECO:0000313" key="12">
    <source>
        <dbReference type="EMBL" id="OQD93436.1"/>
    </source>
</evidence>
<evidence type="ECO:0000256" key="9">
    <source>
        <dbReference type="ARBA" id="ARBA00023136"/>
    </source>
</evidence>
<evidence type="ECO:0000256" key="1">
    <source>
        <dbReference type="ARBA" id="ARBA00004225"/>
    </source>
</evidence>
<dbReference type="SUPFAM" id="SSF103506">
    <property type="entry name" value="Mitochondrial carrier"/>
    <property type="match status" value="1"/>
</dbReference>
<organism evidence="12 13">
    <name type="scientific">Penicillium solitum</name>
    <dbReference type="NCBI Taxonomy" id="60172"/>
    <lineage>
        <taxon>Eukaryota</taxon>
        <taxon>Fungi</taxon>
        <taxon>Dikarya</taxon>
        <taxon>Ascomycota</taxon>
        <taxon>Pezizomycotina</taxon>
        <taxon>Eurotiomycetes</taxon>
        <taxon>Eurotiomycetidae</taxon>
        <taxon>Eurotiales</taxon>
        <taxon>Aspergillaceae</taxon>
        <taxon>Penicillium</taxon>
    </lineage>
</organism>
<evidence type="ECO:0000256" key="10">
    <source>
        <dbReference type="PROSITE-ProRule" id="PRU00282"/>
    </source>
</evidence>
<evidence type="ECO:0000256" key="6">
    <source>
        <dbReference type="ARBA" id="ARBA00022792"/>
    </source>
</evidence>
<comment type="similarity">
    <text evidence="2 11">Belongs to the mitochondrial carrier (TC 2.A.29) family.</text>
</comment>
<protein>
    <recommendedName>
        <fullName evidence="14">Mitochondrial thiamine pyrophosphate carrier 1</fullName>
    </recommendedName>
</protein>
<evidence type="ECO:0000256" key="3">
    <source>
        <dbReference type="ARBA" id="ARBA00022448"/>
    </source>
</evidence>
<sequence length="221" mass="24114">MAIRFTSFETYKAILKRPDEKALTSGRLILAGLASGITEAVLVVTPTEVLKIRLQTTKPRGDLPGAVVVGYRNTPEALYTIVRTEGVKVLWSGIGLTAARQGTNQAVNFFAYTRIRQALVDNQPQYQSSGLPSWQTGLNGFLAGSLGPLANAPIDTLKTRIQKSGNGGNESGLSRLLHTFQDIVRHDGYRALYKGIVPRVLRVGVGQAVTFSTYEALRRWL</sequence>
<reference evidence="13" key="1">
    <citation type="journal article" date="2017" name="Nat. Microbiol.">
        <title>Global analysis of biosynthetic gene clusters reveals vast potential of secondary metabolite production in Penicillium species.</title>
        <authorList>
            <person name="Nielsen J.C."/>
            <person name="Grijseels S."/>
            <person name="Prigent S."/>
            <person name="Ji B."/>
            <person name="Dainat J."/>
            <person name="Nielsen K.F."/>
            <person name="Frisvad J.C."/>
            <person name="Workman M."/>
            <person name="Nielsen J."/>
        </authorList>
    </citation>
    <scope>NUCLEOTIDE SEQUENCE [LARGE SCALE GENOMIC DNA]</scope>
    <source>
        <strain evidence="13">IBT 29525</strain>
    </source>
</reference>
<keyword evidence="5" id="KW-0677">Repeat</keyword>
<evidence type="ECO:0000313" key="13">
    <source>
        <dbReference type="Proteomes" id="UP000191612"/>
    </source>
</evidence>
<dbReference type="PANTHER" id="PTHR45788">
    <property type="entry name" value="SUCCINATE/FUMARATE MITOCHONDRIAL TRANSPORTER-RELATED"/>
    <property type="match status" value="1"/>
</dbReference>
<proteinExistence type="inferred from homology"/>
<keyword evidence="9 10" id="KW-0472">Membrane</keyword>